<accession>A0A8H8D061</accession>
<protein>
    <submittedName>
        <fullName evidence="1">Uncharacterized protein</fullName>
    </submittedName>
</protein>
<dbReference type="EMBL" id="JAEVHI010000003">
    <property type="protein sequence ID" value="KAG5296194.1"/>
    <property type="molecule type" value="Genomic_DNA"/>
</dbReference>
<evidence type="ECO:0000313" key="1">
    <source>
        <dbReference type="EMBL" id="KAG5296194.1"/>
    </source>
</evidence>
<sequence length="61" mass="6726">MCEIVISIGGCGHDVDMFVIRCKGQNESACAHPNRKWVKCGGVLCCLCEKEKRKEVKAINS</sequence>
<reference evidence="1 2" key="1">
    <citation type="submission" date="2021-01" db="EMBL/GenBank/DDBJ databases">
        <title>Chromosome-level genome assembly of a human fungal pathogen reveals clustering of transcriptionally co-regulated genes.</title>
        <authorList>
            <person name="Voorhies M."/>
            <person name="Cohen S."/>
            <person name="Shea T.P."/>
            <person name="Petrus S."/>
            <person name="Munoz J.F."/>
            <person name="Poplawski S."/>
            <person name="Goldman W.E."/>
            <person name="Michael T."/>
            <person name="Cuomo C.A."/>
            <person name="Sil A."/>
            <person name="Beyhan S."/>
        </authorList>
    </citation>
    <scope>NUCLEOTIDE SEQUENCE [LARGE SCALE GENOMIC DNA]</scope>
    <source>
        <strain evidence="1 2">G184AR</strain>
    </source>
</reference>
<evidence type="ECO:0000313" key="2">
    <source>
        <dbReference type="Proteomes" id="UP000670092"/>
    </source>
</evidence>
<name>A0A8H8D061_AJECA</name>
<proteinExistence type="predicted"/>
<gene>
    <name evidence="1" type="ORF">I7I52_06761</name>
</gene>
<dbReference type="Proteomes" id="UP000670092">
    <property type="component" value="Unassembled WGS sequence"/>
</dbReference>
<organism evidence="1 2">
    <name type="scientific">Ajellomyces capsulatus</name>
    <name type="common">Darling's disease fungus</name>
    <name type="synonym">Histoplasma capsulatum</name>
    <dbReference type="NCBI Taxonomy" id="5037"/>
    <lineage>
        <taxon>Eukaryota</taxon>
        <taxon>Fungi</taxon>
        <taxon>Dikarya</taxon>
        <taxon>Ascomycota</taxon>
        <taxon>Pezizomycotina</taxon>
        <taxon>Eurotiomycetes</taxon>
        <taxon>Eurotiomycetidae</taxon>
        <taxon>Onygenales</taxon>
        <taxon>Ajellomycetaceae</taxon>
        <taxon>Histoplasma</taxon>
    </lineage>
</organism>
<dbReference type="AlphaFoldDB" id="A0A8H8D061"/>
<comment type="caution">
    <text evidence="1">The sequence shown here is derived from an EMBL/GenBank/DDBJ whole genome shotgun (WGS) entry which is preliminary data.</text>
</comment>
<dbReference type="VEuPathDB" id="FungiDB:I7I52_06761"/>